<name>A0A9P7YEA8_9HELO</name>
<keyword evidence="3" id="KW-1185">Reference proteome</keyword>
<feature type="region of interest" description="Disordered" evidence="1">
    <location>
        <begin position="1"/>
        <end position="86"/>
    </location>
</feature>
<dbReference type="EMBL" id="MU251567">
    <property type="protein sequence ID" value="KAG9232071.1"/>
    <property type="molecule type" value="Genomic_DNA"/>
</dbReference>
<evidence type="ECO:0000313" key="3">
    <source>
        <dbReference type="Proteomes" id="UP000824998"/>
    </source>
</evidence>
<feature type="compositionally biased region" description="Basic and acidic residues" evidence="1">
    <location>
        <begin position="54"/>
        <end position="75"/>
    </location>
</feature>
<feature type="compositionally biased region" description="Polar residues" evidence="1">
    <location>
        <begin position="10"/>
        <end position="53"/>
    </location>
</feature>
<organism evidence="2 3">
    <name type="scientific">Amylocarpus encephaloides</name>
    <dbReference type="NCBI Taxonomy" id="45428"/>
    <lineage>
        <taxon>Eukaryota</taxon>
        <taxon>Fungi</taxon>
        <taxon>Dikarya</taxon>
        <taxon>Ascomycota</taxon>
        <taxon>Pezizomycotina</taxon>
        <taxon>Leotiomycetes</taxon>
        <taxon>Helotiales</taxon>
        <taxon>Helotiales incertae sedis</taxon>
        <taxon>Amylocarpus</taxon>
    </lineage>
</organism>
<accession>A0A9P7YEA8</accession>
<protein>
    <submittedName>
        <fullName evidence="2">Uncharacterized protein</fullName>
    </submittedName>
</protein>
<comment type="caution">
    <text evidence="2">The sequence shown here is derived from an EMBL/GenBank/DDBJ whole genome shotgun (WGS) entry which is preliminary data.</text>
</comment>
<proteinExistence type="predicted"/>
<evidence type="ECO:0000256" key="1">
    <source>
        <dbReference type="SAM" id="MobiDB-lite"/>
    </source>
</evidence>
<dbReference type="AlphaFoldDB" id="A0A9P7YEA8"/>
<evidence type="ECO:0000313" key="2">
    <source>
        <dbReference type="EMBL" id="KAG9232071.1"/>
    </source>
</evidence>
<gene>
    <name evidence="2" type="ORF">BJ875DRAFT_467889</name>
</gene>
<reference evidence="2" key="1">
    <citation type="journal article" date="2021" name="IMA Fungus">
        <title>Genomic characterization of three marine fungi, including Emericellopsis atlantica sp. nov. with signatures of a generalist lifestyle and marine biomass degradation.</title>
        <authorList>
            <person name="Hagestad O.C."/>
            <person name="Hou L."/>
            <person name="Andersen J.H."/>
            <person name="Hansen E.H."/>
            <person name="Altermark B."/>
            <person name="Li C."/>
            <person name="Kuhnert E."/>
            <person name="Cox R.J."/>
            <person name="Crous P.W."/>
            <person name="Spatafora J.W."/>
            <person name="Lail K."/>
            <person name="Amirebrahimi M."/>
            <person name="Lipzen A."/>
            <person name="Pangilinan J."/>
            <person name="Andreopoulos W."/>
            <person name="Hayes R.D."/>
            <person name="Ng V."/>
            <person name="Grigoriev I.V."/>
            <person name="Jackson S.A."/>
            <person name="Sutton T.D.S."/>
            <person name="Dobson A.D.W."/>
            <person name="Rama T."/>
        </authorList>
    </citation>
    <scope>NUCLEOTIDE SEQUENCE</scope>
    <source>
        <strain evidence="2">TRa018bII</strain>
    </source>
</reference>
<dbReference type="Proteomes" id="UP000824998">
    <property type="component" value="Unassembled WGS sequence"/>
</dbReference>
<dbReference type="OrthoDB" id="5377039at2759"/>
<sequence>MMEAPDSPPHGSTQAQFVAQSKSVQSNSSAARANGEGNSKANFGSPGSSWSTKKFNEEYQRAYDAQTDKDWDVTKYGDPLLENSGS</sequence>